<reference evidence="1 2" key="1">
    <citation type="journal article" date="2015" name="Nature">
        <title>rRNA introns, odd ribosomes, and small enigmatic genomes across a large radiation of phyla.</title>
        <authorList>
            <person name="Brown C.T."/>
            <person name="Hug L.A."/>
            <person name="Thomas B.C."/>
            <person name="Sharon I."/>
            <person name="Castelle C.J."/>
            <person name="Singh A."/>
            <person name="Wilkins M.J."/>
            <person name="Williams K.H."/>
            <person name="Banfield J.F."/>
        </authorList>
    </citation>
    <scope>NUCLEOTIDE SEQUENCE [LARGE SCALE GENOMIC DNA]</scope>
</reference>
<dbReference type="STRING" id="1618446.UV61_C0013G0012"/>
<evidence type="ECO:0000313" key="2">
    <source>
        <dbReference type="Proteomes" id="UP000034050"/>
    </source>
</evidence>
<dbReference type="AlphaFoldDB" id="A0A0G1CKR0"/>
<dbReference type="Proteomes" id="UP000034050">
    <property type="component" value="Unassembled WGS sequence"/>
</dbReference>
<sequence>MAYYRDSVTQKSWLFLQELRRKFHFVLIGGWAIWLYTRQLKSKDIDIVVELSELDKLKTTYDLTKNERLKKYEIKQGEVDVDIYVPFYSTPGVAAEQILKNVVEIESFKIPSRELLLVLKTVAWKSRRMSAKGRKDLIDIVSLLATGKLAAGKLNDLFTEGPLRMAKEALIEELKTATDIGELSLNQHQVARAKKDWFKILNPET</sequence>
<protein>
    <submittedName>
        <fullName evidence="1">Uncharacterized protein</fullName>
    </submittedName>
</protein>
<gene>
    <name evidence="1" type="ORF">UV61_C0013G0012</name>
</gene>
<dbReference type="EMBL" id="LCFD01000013">
    <property type="protein sequence ID" value="KKS86077.1"/>
    <property type="molecule type" value="Genomic_DNA"/>
</dbReference>
<dbReference type="SUPFAM" id="SSF81301">
    <property type="entry name" value="Nucleotidyltransferase"/>
    <property type="match status" value="1"/>
</dbReference>
<proteinExistence type="predicted"/>
<comment type="caution">
    <text evidence="1">The sequence shown here is derived from an EMBL/GenBank/DDBJ whole genome shotgun (WGS) entry which is preliminary data.</text>
</comment>
<organism evidence="1 2">
    <name type="scientific">Candidatus Gottesmanbacteria bacterium GW2011_GWB1_43_11</name>
    <dbReference type="NCBI Taxonomy" id="1618446"/>
    <lineage>
        <taxon>Bacteria</taxon>
        <taxon>Candidatus Gottesmaniibacteriota</taxon>
    </lineage>
</organism>
<dbReference type="InterPro" id="IPR043519">
    <property type="entry name" value="NT_sf"/>
</dbReference>
<evidence type="ECO:0000313" key="1">
    <source>
        <dbReference type="EMBL" id="KKS86077.1"/>
    </source>
</evidence>
<name>A0A0G1CKR0_9BACT</name>
<accession>A0A0G1CKR0</accession>